<name>A0A841TZU4_9BACL</name>
<evidence type="ECO:0000256" key="3">
    <source>
        <dbReference type="ARBA" id="ARBA00022475"/>
    </source>
</evidence>
<dbReference type="EMBL" id="JACJVR010000029">
    <property type="protein sequence ID" value="MBB6691421.1"/>
    <property type="molecule type" value="Genomic_DNA"/>
</dbReference>
<dbReference type="InterPro" id="IPR036259">
    <property type="entry name" value="MFS_trans_sf"/>
</dbReference>
<evidence type="ECO:0000313" key="9">
    <source>
        <dbReference type="EMBL" id="MBB6691421.1"/>
    </source>
</evidence>
<dbReference type="InterPro" id="IPR020846">
    <property type="entry name" value="MFS_dom"/>
</dbReference>
<dbReference type="GO" id="GO:0005886">
    <property type="term" value="C:plasma membrane"/>
    <property type="evidence" value="ECO:0007669"/>
    <property type="project" value="UniProtKB-SubCell"/>
</dbReference>
<evidence type="ECO:0000256" key="6">
    <source>
        <dbReference type="ARBA" id="ARBA00023136"/>
    </source>
</evidence>
<feature type="transmembrane region" description="Helical" evidence="7">
    <location>
        <begin position="176"/>
        <end position="196"/>
    </location>
</feature>
<comment type="caution">
    <text evidence="9">The sequence shown here is derived from an EMBL/GenBank/DDBJ whole genome shotgun (WGS) entry which is preliminary data.</text>
</comment>
<keyword evidence="4 7" id="KW-0812">Transmembrane</keyword>
<feature type="transmembrane region" description="Helical" evidence="7">
    <location>
        <begin position="88"/>
        <end position="107"/>
    </location>
</feature>
<feature type="transmembrane region" description="Helical" evidence="7">
    <location>
        <begin position="470"/>
        <end position="490"/>
    </location>
</feature>
<proteinExistence type="predicted"/>
<evidence type="ECO:0000313" key="10">
    <source>
        <dbReference type="Proteomes" id="UP000553776"/>
    </source>
</evidence>
<keyword evidence="5 7" id="KW-1133">Transmembrane helix</keyword>
<reference evidence="9 10" key="1">
    <citation type="submission" date="2020-08" db="EMBL/GenBank/DDBJ databases">
        <title>Cohnella phylogeny.</title>
        <authorList>
            <person name="Dunlap C."/>
        </authorList>
    </citation>
    <scope>NUCLEOTIDE SEQUENCE [LARGE SCALE GENOMIC DNA]</scope>
    <source>
        <strain evidence="9 10">DSM 25239</strain>
    </source>
</reference>
<comment type="subcellular location">
    <subcellularLocation>
        <location evidence="1">Cell membrane</location>
        <topology evidence="1">Multi-pass membrane protein</topology>
    </subcellularLocation>
</comment>
<dbReference type="PANTHER" id="PTHR42718:SF46">
    <property type="entry name" value="BLR6921 PROTEIN"/>
    <property type="match status" value="1"/>
</dbReference>
<keyword evidence="6 7" id="KW-0472">Membrane</keyword>
<feature type="transmembrane region" description="Helical" evidence="7">
    <location>
        <begin position="147"/>
        <end position="170"/>
    </location>
</feature>
<feature type="transmembrane region" description="Helical" evidence="7">
    <location>
        <begin position="58"/>
        <end position="76"/>
    </location>
</feature>
<dbReference type="Gene3D" id="1.20.1720.10">
    <property type="entry name" value="Multidrug resistance protein D"/>
    <property type="match status" value="1"/>
</dbReference>
<dbReference type="Proteomes" id="UP000553776">
    <property type="component" value="Unassembled WGS sequence"/>
</dbReference>
<dbReference type="AlphaFoldDB" id="A0A841TZU4"/>
<accession>A0A841TZU4</accession>
<sequence>MSTPQTRSPGAAIPSRHQGRVLACVCACTILVVGLVAAINLAVPMLAASGLHPSSSELLWIVDAYVVVFACLVIPGGAAGDRFGRKGVLIAGLVTFAAGAAISAVSANVTILILGRAITGVGAALVLPNCVGVLVHATSPERRGRALAIWGATTGIGGLVGNIAGAALLTTGSWRTLFMAIVPVALLCAIWSALAVRRSSRSPRSLDPAGTALLVAATIALLIGIIEGPGSGWSSAVVIAAFGASVVLGSAWVVVELRVRHPLLDPRLFRIPLLSTVSLGMLVMFFGSFGLFYLNASLLQYGRGYSVLQAGLAIVPMTVPMLLVARYVPDLVRRVGIPATLSAAFLAIGVGLFGLTSALHQPYLAYAAWLVLIGIGFALALPCLTAELTAALPAEQAGVAGGLQSATRELGSALGVAIVGTVLTESFTRHLPASLQRDDPIPRTVAEAVAAAPAQQIAIIDSFTTGAESALQVASVVTLIAGVLVVTAAFQASRRRREQSATAVGSTSPNG</sequence>
<dbReference type="SUPFAM" id="SSF103473">
    <property type="entry name" value="MFS general substrate transporter"/>
    <property type="match status" value="1"/>
</dbReference>
<feature type="transmembrane region" description="Helical" evidence="7">
    <location>
        <begin position="410"/>
        <end position="428"/>
    </location>
</feature>
<dbReference type="CDD" id="cd17321">
    <property type="entry name" value="MFS_MMR_MDR_like"/>
    <property type="match status" value="1"/>
</dbReference>
<feature type="transmembrane region" description="Helical" evidence="7">
    <location>
        <begin position="366"/>
        <end position="389"/>
    </location>
</feature>
<evidence type="ECO:0000256" key="5">
    <source>
        <dbReference type="ARBA" id="ARBA00022989"/>
    </source>
</evidence>
<dbReference type="InterPro" id="IPR011701">
    <property type="entry name" value="MFS"/>
</dbReference>
<dbReference type="PANTHER" id="PTHR42718">
    <property type="entry name" value="MAJOR FACILITATOR SUPERFAMILY MULTIDRUG TRANSPORTER MFSC"/>
    <property type="match status" value="1"/>
</dbReference>
<evidence type="ECO:0000256" key="2">
    <source>
        <dbReference type="ARBA" id="ARBA00022448"/>
    </source>
</evidence>
<feature type="transmembrane region" description="Helical" evidence="7">
    <location>
        <begin position="21"/>
        <end position="46"/>
    </location>
</feature>
<evidence type="ECO:0000256" key="1">
    <source>
        <dbReference type="ARBA" id="ARBA00004651"/>
    </source>
</evidence>
<evidence type="ECO:0000259" key="8">
    <source>
        <dbReference type="PROSITE" id="PS50850"/>
    </source>
</evidence>
<dbReference type="GO" id="GO:0022857">
    <property type="term" value="F:transmembrane transporter activity"/>
    <property type="evidence" value="ECO:0007669"/>
    <property type="project" value="InterPro"/>
</dbReference>
<feature type="domain" description="Major facilitator superfamily (MFS) profile" evidence="8">
    <location>
        <begin position="21"/>
        <end position="493"/>
    </location>
</feature>
<feature type="transmembrane region" description="Helical" evidence="7">
    <location>
        <begin position="208"/>
        <end position="226"/>
    </location>
</feature>
<dbReference type="Gene3D" id="1.20.1250.20">
    <property type="entry name" value="MFS general substrate transporter like domains"/>
    <property type="match status" value="1"/>
</dbReference>
<feature type="transmembrane region" description="Helical" evidence="7">
    <location>
        <begin position="232"/>
        <end position="255"/>
    </location>
</feature>
<keyword evidence="3" id="KW-1003">Cell membrane</keyword>
<protein>
    <submittedName>
        <fullName evidence="9">MFS transporter</fullName>
    </submittedName>
</protein>
<dbReference type="Pfam" id="PF07690">
    <property type="entry name" value="MFS_1"/>
    <property type="match status" value="1"/>
</dbReference>
<evidence type="ECO:0000256" key="7">
    <source>
        <dbReference type="SAM" id="Phobius"/>
    </source>
</evidence>
<feature type="transmembrane region" description="Helical" evidence="7">
    <location>
        <begin position="113"/>
        <end position="135"/>
    </location>
</feature>
<gene>
    <name evidence="9" type="ORF">H7B90_08435</name>
</gene>
<keyword evidence="2" id="KW-0813">Transport</keyword>
<keyword evidence="10" id="KW-1185">Reference proteome</keyword>
<dbReference type="PROSITE" id="PS50850">
    <property type="entry name" value="MFS"/>
    <property type="match status" value="1"/>
</dbReference>
<evidence type="ECO:0000256" key="4">
    <source>
        <dbReference type="ARBA" id="ARBA00022692"/>
    </source>
</evidence>
<feature type="transmembrane region" description="Helical" evidence="7">
    <location>
        <begin position="306"/>
        <end position="325"/>
    </location>
</feature>
<feature type="transmembrane region" description="Helical" evidence="7">
    <location>
        <begin position="337"/>
        <end position="360"/>
    </location>
</feature>
<feature type="transmembrane region" description="Helical" evidence="7">
    <location>
        <begin position="267"/>
        <end position="294"/>
    </location>
</feature>
<organism evidence="9 10">
    <name type="scientific">Cohnella xylanilytica</name>
    <dbReference type="NCBI Taxonomy" id="557555"/>
    <lineage>
        <taxon>Bacteria</taxon>
        <taxon>Bacillati</taxon>
        <taxon>Bacillota</taxon>
        <taxon>Bacilli</taxon>
        <taxon>Bacillales</taxon>
        <taxon>Paenibacillaceae</taxon>
        <taxon>Cohnella</taxon>
    </lineage>
</organism>